<reference evidence="14" key="1">
    <citation type="submission" date="2018-04" db="EMBL/GenBank/DDBJ databases">
        <title>WGS assembly of Panicum hallii.</title>
        <authorList>
            <person name="Lovell J."/>
            <person name="Jenkins J."/>
            <person name="Lowry D."/>
            <person name="Mamidi S."/>
            <person name="Sreedasyam A."/>
            <person name="Weng X."/>
            <person name="Barry K."/>
            <person name="Bonette J."/>
            <person name="Campitelli B."/>
            <person name="Daum C."/>
            <person name="Gordon S."/>
            <person name="Gould B."/>
            <person name="Lipzen A."/>
            <person name="Macqueen A."/>
            <person name="Palacio-Mejia J."/>
            <person name="Plott C."/>
            <person name="Shakirov E."/>
            <person name="Shu S."/>
            <person name="Yoshinaga Y."/>
            <person name="Zane M."/>
            <person name="Rokhsar D."/>
            <person name="Grimwood J."/>
            <person name="Schmutz J."/>
            <person name="Juenger T."/>
        </authorList>
    </citation>
    <scope>NUCLEOTIDE SEQUENCE [LARGE SCALE GENOMIC DNA]</scope>
    <source>
        <strain evidence="14">FIL2</strain>
    </source>
</reference>
<evidence type="ECO:0000259" key="13">
    <source>
        <dbReference type="PROSITE" id="PS00434"/>
    </source>
</evidence>
<dbReference type="PANTHER" id="PTHR10015:SF390">
    <property type="entry name" value="HEAT STRESS TRANSCRIPTION FACTOR A-4D"/>
    <property type="match status" value="1"/>
</dbReference>
<dbReference type="GO" id="GO:0006357">
    <property type="term" value="P:regulation of transcription by RNA polymerase II"/>
    <property type="evidence" value="ECO:0007669"/>
    <property type="project" value="TreeGrafter"/>
</dbReference>
<dbReference type="FunFam" id="1.10.10.10:FF:000057">
    <property type="entry name" value="Heat shock transcription factor 1"/>
    <property type="match status" value="1"/>
</dbReference>
<dbReference type="EMBL" id="CM008048">
    <property type="protein sequence ID" value="PAN18463.1"/>
    <property type="molecule type" value="Genomic_DNA"/>
</dbReference>
<dbReference type="SUPFAM" id="SSF46785">
    <property type="entry name" value="Winged helix' DNA-binding domain"/>
    <property type="match status" value="1"/>
</dbReference>
<comment type="similarity">
    <text evidence="10">Belongs to the HSF family.</text>
</comment>
<keyword evidence="7" id="KW-0238">DNA-binding</keyword>
<dbReference type="InterPro" id="IPR000232">
    <property type="entry name" value="HSF_DNA-bd"/>
</dbReference>
<dbReference type="GO" id="GO:0003700">
    <property type="term" value="F:DNA-binding transcription factor activity"/>
    <property type="evidence" value="ECO:0007669"/>
    <property type="project" value="InterPro"/>
</dbReference>
<evidence type="ECO:0000256" key="1">
    <source>
        <dbReference type="ARBA" id="ARBA00004123"/>
    </source>
</evidence>
<feature type="compositionally biased region" description="Polar residues" evidence="12">
    <location>
        <begin position="299"/>
        <end position="319"/>
    </location>
</feature>
<protein>
    <recommendedName>
        <fullName evidence="13">HSF-type DNA-binding domain-containing protein</fullName>
    </recommendedName>
</protein>
<feature type="domain" description="HSF-type DNA-binding" evidence="13">
    <location>
        <begin position="60"/>
        <end position="84"/>
    </location>
</feature>
<keyword evidence="9" id="KW-0539">Nucleus</keyword>
<evidence type="ECO:0000256" key="11">
    <source>
        <dbReference type="SAM" id="Coils"/>
    </source>
</evidence>
<dbReference type="Pfam" id="PF00447">
    <property type="entry name" value="HSF_DNA-bind"/>
    <property type="match status" value="1"/>
</dbReference>
<evidence type="ECO:0000313" key="14">
    <source>
        <dbReference type="EMBL" id="PAN18463.1"/>
    </source>
</evidence>
<evidence type="ECO:0000256" key="2">
    <source>
        <dbReference type="ARBA" id="ARBA00011233"/>
    </source>
</evidence>
<keyword evidence="5" id="KW-0346">Stress response</keyword>
<dbReference type="GO" id="GO:0000978">
    <property type="term" value="F:RNA polymerase II cis-regulatory region sequence-specific DNA binding"/>
    <property type="evidence" value="ECO:0007669"/>
    <property type="project" value="TreeGrafter"/>
</dbReference>
<feature type="coiled-coil region" evidence="11">
    <location>
        <begin position="131"/>
        <end position="186"/>
    </location>
</feature>
<dbReference type="GO" id="GO:0034605">
    <property type="term" value="P:cellular response to heat"/>
    <property type="evidence" value="ECO:0007669"/>
    <property type="project" value="TreeGrafter"/>
</dbReference>
<evidence type="ECO:0000256" key="5">
    <source>
        <dbReference type="ARBA" id="ARBA00023016"/>
    </source>
</evidence>
<feature type="region of interest" description="Disordered" evidence="12">
    <location>
        <begin position="354"/>
        <end position="381"/>
    </location>
</feature>
<dbReference type="PANTHER" id="PTHR10015">
    <property type="entry name" value="HEAT SHOCK TRANSCRIPTION FACTOR"/>
    <property type="match status" value="1"/>
</dbReference>
<accession>A0A2S3HA79</accession>
<comment type="subunit">
    <text evidence="2">Homotrimer.</text>
</comment>
<evidence type="ECO:0000256" key="10">
    <source>
        <dbReference type="RuleBase" id="RU004020"/>
    </source>
</evidence>
<gene>
    <name evidence="14" type="ORF">PAHAL_3G203500</name>
</gene>
<keyword evidence="6 11" id="KW-0175">Coiled coil</keyword>
<sequence>MEGSSGGAGGGGGGSGSPPPFLIKTYEMVEDPATNHVVSWGPGGASFVVWNPPDFSRDLLPKYFKHNNFSSFIRQLNTYGFRKIDPERWEFANEDFIRGHTHLLKNIHRRKPVHSHSLQNQVNGPLAESERRELEDEINRLKYEKSLLLADLQRQNQQQYGINWQMQSLEDRLVQMEQRQRNIVASLCDILQRHRVVSASMLETDHFSKKRRVPKIDFFVDEPAVEEQQVPFLQTLGAEAPSMSPGHLLNAEPFEKMELALVSLENFFQKAGHGSAEEMYGGAAEPSPDLTLGEMNSAPMDTNINQQSSDGLNPFSSTTEHAHFPSSLAESLSYAPSPILTLSDINEDAHRTAEVDMNSETTTGDTSQDTTSETEGPRMPAKVNDVFWERFLTGEAESGRQHADDKSEATEAKEDIKIAINCSSLNHQNNVDQITEQMGHLDSAENGSDVTGDD</sequence>
<feature type="compositionally biased region" description="Polar residues" evidence="12">
    <location>
        <begin position="445"/>
        <end position="454"/>
    </location>
</feature>
<dbReference type="SMART" id="SM00415">
    <property type="entry name" value="HSF"/>
    <property type="match status" value="1"/>
</dbReference>
<evidence type="ECO:0000256" key="4">
    <source>
        <dbReference type="ARBA" id="ARBA00023015"/>
    </source>
</evidence>
<name>A0A2S3HA79_9POAL</name>
<organism evidence="14">
    <name type="scientific">Panicum hallii</name>
    <dbReference type="NCBI Taxonomy" id="206008"/>
    <lineage>
        <taxon>Eukaryota</taxon>
        <taxon>Viridiplantae</taxon>
        <taxon>Streptophyta</taxon>
        <taxon>Embryophyta</taxon>
        <taxon>Tracheophyta</taxon>
        <taxon>Spermatophyta</taxon>
        <taxon>Magnoliopsida</taxon>
        <taxon>Liliopsida</taxon>
        <taxon>Poales</taxon>
        <taxon>Poaceae</taxon>
        <taxon>PACMAD clade</taxon>
        <taxon>Panicoideae</taxon>
        <taxon>Panicodae</taxon>
        <taxon>Paniceae</taxon>
        <taxon>Panicinae</taxon>
        <taxon>Panicum</taxon>
        <taxon>Panicum sect. Panicum</taxon>
    </lineage>
</organism>
<keyword evidence="4" id="KW-0805">Transcription regulation</keyword>
<dbReference type="Gene3D" id="1.10.10.10">
    <property type="entry name" value="Winged helix-like DNA-binding domain superfamily/Winged helix DNA-binding domain"/>
    <property type="match status" value="1"/>
</dbReference>
<evidence type="ECO:0000256" key="3">
    <source>
        <dbReference type="ARBA" id="ARBA00022553"/>
    </source>
</evidence>
<dbReference type="PROSITE" id="PS00434">
    <property type="entry name" value="HSF_DOMAIN"/>
    <property type="match status" value="1"/>
</dbReference>
<evidence type="ECO:0000256" key="8">
    <source>
        <dbReference type="ARBA" id="ARBA00023163"/>
    </source>
</evidence>
<dbReference type="Gramene" id="PAN18463">
    <property type="protein sequence ID" value="PAN18463"/>
    <property type="gene ID" value="PAHAL_3G203500"/>
</dbReference>
<dbReference type="PRINTS" id="PR00056">
    <property type="entry name" value="HSFDOMAIN"/>
</dbReference>
<keyword evidence="8" id="KW-0804">Transcription</keyword>
<feature type="region of interest" description="Disordered" evidence="12">
    <location>
        <begin position="278"/>
        <end position="323"/>
    </location>
</feature>
<evidence type="ECO:0000256" key="7">
    <source>
        <dbReference type="ARBA" id="ARBA00023125"/>
    </source>
</evidence>
<dbReference type="InterPro" id="IPR036388">
    <property type="entry name" value="WH-like_DNA-bd_sf"/>
</dbReference>
<dbReference type="Proteomes" id="UP000243499">
    <property type="component" value="Chromosome 3"/>
</dbReference>
<evidence type="ECO:0000256" key="6">
    <source>
        <dbReference type="ARBA" id="ARBA00023054"/>
    </source>
</evidence>
<dbReference type="InterPro" id="IPR036390">
    <property type="entry name" value="WH_DNA-bd_sf"/>
</dbReference>
<comment type="subcellular location">
    <subcellularLocation>
        <location evidence="1">Nucleus</location>
    </subcellularLocation>
</comment>
<feature type="region of interest" description="Disordered" evidence="12">
    <location>
        <begin position="430"/>
        <end position="454"/>
    </location>
</feature>
<feature type="compositionally biased region" description="Low complexity" evidence="12">
    <location>
        <begin position="359"/>
        <end position="374"/>
    </location>
</feature>
<dbReference type="GO" id="GO:0005634">
    <property type="term" value="C:nucleus"/>
    <property type="evidence" value="ECO:0007669"/>
    <property type="project" value="UniProtKB-SubCell"/>
</dbReference>
<proteinExistence type="inferred from homology"/>
<dbReference type="AlphaFoldDB" id="A0A2S3HA79"/>
<keyword evidence="3" id="KW-0597">Phosphoprotein</keyword>
<evidence type="ECO:0000256" key="12">
    <source>
        <dbReference type="SAM" id="MobiDB-lite"/>
    </source>
</evidence>
<evidence type="ECO:0000256" key="9">
    <source>
        <dbReference type="ARBA" id="ARBA00023242"/>
    </source>
</evidence>